<reference evidence="1 2" key="1">
    <citation type="journal article" date="2017" name="Nat. Commun.">
        <title>Genome assembly with in vitro proximity ligation data and whole-genome triplication in lettuce.</title>
        <authorList>
            <person name="Reyes-Chin-Wo S."/>
            <person name="Wang Z."/>
            <person name="Yang X."/>
            <person name="Kozik A."/>
            <person name="Arikit S."/>
            <person name="Song C."/>
            <person name="Xia L."/>
            <person name="Froenicke L."/>
            <person name="Lavelle D.O."/>
            <person name="Truco M.J."/>
            <person name="Xia R."/>
            <person name="Zhu S."/>
            <person name="Xu C."/>
            <person name="Xu H."/>
            <person name="Xu X."/>
            <person name="Cox K."/>
            <person name="Korf I."/>
            <person name="Meyers B.C."/>
            <person name="Michelmore R.W."/>
        </authorList>
    </citation>
    <scope>NUCLEOTIDE SEQUENCE [LARGE SCALE GENOMIC DNA]</scope>
    <source>
        <strain evidence="2">cv. Salinas</strain>
        <tissue evidence="1">Seedlings</tissue>
    </source>
</reference>
<name>A0A9R1XAQ1_LACSA</name>
<accession>A0A9R1XAQ1</accession>
<proteinExistence type="predicted"/>
<comment type="caution">
    <text evidence="1">The sequence shown here is derived from an EMBL/GenBank/DDBJ whole genome shotgun (WGS) entry which is preliminary data.</text>
</comment>
<dbReference type="EMBL" id="NBSK02000005">
    <property type="protein sequence ID" value="KAJ0205344.1"/>
    <property type="molecule type" value="Genomic_DNA"/>
</dbReference>
<dbReference type="Proteomes" id="UP000235145">
    <property type="component" value="Unassembled WGS sequence"/>
</dbReference>
<evidence type="ECO:0000313" key="2">
    <source>
        <dbReference type="Proteomes" id="UP000235145"/>
    </source>
</evidence>
<dbReference type="AlphaFoldDB" id="A0A9R1XAQ1"/>
<gene>
    <name evidence="1" type="ORF">LSAT_V11C500270890</name>
</gene>
<evidence type="ECO:0000313" key="1">
    <source>
        <dbReference type="EMBL" id="KAJ0205344.1"/>
    </source>
</evidence>
<organism evidence="1 2">
    <name type="scientific">Lactuca sativa</name>
    <name type="common">Garden lettuce</name>
    <dbReference type="NCBI Taxonomy" id="4236"/>
    <lineage>
        <taxon>Eukaryota</taxon>
        <taxon>Viridiplantae</taxon>
        <taxon>Streptophyta</taxon>
        <taxon>Embryophyta</taxon>
        <taxon>Tracheophyta</taxon>
        <taxon>Spermatophyta</taxon>
        <taxon>Magnoliopsida</taxon>
        <taxon>eudicotyledons</taxon>
        <taxon>Gunneridae</taxon>
        <taxon>Pentapetalae</taxon>
        <taxon>asterids</taxon>
        <taxon>campanulids</taxon>
        <taxon>Asterales</taxon>
        <taxon>Asteraceae</taxon>
        <taxon>Cichorioideae</taxon>
        <taxon>Cichorieae</taxon>
        <taxon>Lactucinae</taxon>
        <taxon>Lactuca</taxon>
    </lineage>
</organism>
<protein>
    <submittedName>
        <fullName evidence="1">Uncharacterized protein</fullName>
    </submittedName>
</protein>
<sequence>MIWCLLIQSLKKGLLQSQLMNMFRAVILWPSIRSVSSFMLKKITVIIFFEFLLDLVGQKKDAGGWFCGVVIYVVCSCVDHEGSLLLVVLSVC</sequence>
<keyword evidence="2" id="KW-1185">Reference proteome</keyword>